<feature type="region of interest" description="Disordered" evidence="1">
    <location>
        <begin position="39"/>
        <end position="61"/>
    </location>
</feature>
<protein>
    <submittedName>
        <fullName evidence="3">LPS-assembly protein LptD</fullName>
    </submittedName>
</protein>
<sequence>MIATIAHIRCVLSTALAVFFILGFFVSVGYAQNTNIPDSLRSGRTGGGQPQASQSSAPEQEGQVNFQASDSLVFNFKKNRIATLFGSAKVIHQSGELTSGKIALNLDSSVVRAATQTPQDTLSQPVLLRDSERIRSKSISFNYQTEKGRFEVARVAVDQGYLTGTKVKNQSRHVVFLEDAIYSTCDLDHPHYYIKADRMKVVNQEKVFFTNARLYILDIPYPLVFPFGYLPGKIDQKQSGLLQPTYVSQNQATRGIGVQNLGWFQYFNDYLVGQASVDIFTSGTFFLDTSTRYSNRDNYSGSIQVGYSRERGLEPTDPNFTINTQKRINISHNQDFSPYANMSANINLRTADFNRRNSFDIDERAEVSTSSSISYRYRHPENVYNFSISARQNQNFNNNTTRLSGPDANFSLKQFSPFESDRPGSEGAAWYENISIRYQNSFQSDFSYQPIAADSAEINWFEALLDPSKYREATGDNDHYKYGFRQEADISFGNLLPSRFINLSASGDYTEYWYPTSIRRSFNEETNQIETRQVRGFEAAREFSAGLSMSTTVYGIVNSKIGNLEGFRHTLRPSLSFSYSPDFGSDFWGYYRDVQTDSLGNTRSYSIFENEVFRGPGRGEQRALSFNLSNVFEAKQVRRDSTGEKKENVIRLIDRLDFNTSYNFAADSLNLSDLNASFSSRIIKGINIRANAQFNFYQRDSLGIRFNDFLITDSRQLAELTNFSVSASYSFNSQGGTRVDDRYYFPASYDPYDQSIFHEMDSNFNRRPVQRTSSPFSVSFNFRYSWRLNPRPNSENSKSATLNARNIRFQLTPKWSFQTQLGYDFIDKELTPSQFSLSRSLHMWNLSFQMSPFGEFQYYAFALRLNSAQIQSIFQKLPLLKNLERSSSPSGRRPVGF</sequence>
<keyword evidence="4" id="KW-1185">Reference proteome</keyword>
<dbReference type="GO" id="GO:1990351">
    <property type="term" value="C:transporter complex"/>
    <property type="evidence" value="ECO:0007669"/>
    <property type="project" value="TreeGrafter"/>
</dbReference>
<dbReference type="EMBL" id="JAALLT010000004">
    <property type="protein sequence ID" value="NGP77602.1"/>
    <property type="molecule type" value="Genomic_DNA"/>
</dbReference>
<feature type="compositionally biased region" description="Low complexity" evidence="1">
    <location>
        <begin position="50"/>
        <end position="61"/>
    </location>
</feature>
<dbReference type="GO" id="GO:0009279">
    <property type="term" value="C:cell outer membrane"/>
    <property type="evidence" value="ECO:0007669"/>
    <property type="project" value="TreeGrafter"/>
</dbReference>
<evidence type="ECO:0000259" key="2">
    <source>
        <dbReference type="Pfam" id="PF19838"/>
    </source>
</evidence>
<dbReference type="AlphaFoldDB" id="A0A6M1SX88"/>
<dbReference type="InterPro" id="IPR045659">
    <property type="entry name" value="LptD_2"/>
</dbReference>
<dbReference type="Pfam" id="PF19838">
    <property type="entry name" value="LptD_2"/>
    <property type="match status" value="1"/>
</dbReference>
<reference evidence="3 4" key="1">
    <citation type="submission" date="2020-02" db="EMBL/GenBank/DDBJ databases">
        <title>Balneolaceae bacterium YR4-1, complete genome.</title>
        <authorList>
            <person name="Li Y."/>
            <person name="Wu S."/>
        </authorList>
    </citation>
    <scope>NUCLEOTIDE SEQUENCE [LARGE SCALE GENOMIC DNA]</scope>
    <source>
        <strain evidence="3 4">YR4-1</strain>
    </source>
</reference>
<feature type="domain" description="LPS-assembly protein LptD central" evidence="2">
    <location>
        <begin position="207"/>
        <end position="697"/>
    </location>
</feature>
<proteinExistence type="predicted"/>
<comment type="caution">
    <text evidence="3">The sequence shown here is derived from an EMBL/GenBank/DDBJ whole genome shotgun (WGS) entry which is preliminary data.</text>
</comment>
<accession>A0A6M1SX88</accession>
<organism evidence="3 4">
    <name type="scientific">Halalkalibaculum roseum</name>
    <dbReference type="NCBI Taxonomy" id="2709311"/>
    <lineage>
        <taxon>Bacteria</taxon>
        <taxon>Pseudomonadati</taxon>
        <taxon>Balneolota</taxon>
        <taxon>Balneolia</taxon>
        <taxon>Balneolales</taxon>
        <taxon>Balneolaceae</taxon>
        <taxon>Halalkalibaculum</taxon>
    </lineage>
</organism>
<dbReference type="PANTHER" id="PTHR30189">
    <property type="entry name" value="LPS-ASSEMBLY PROTEIN"/>
    <property type="match status" value="1"/>
</dbReference>
<dbReference type="RefSeq" id="WP_165143147.1">
    <property type="nucleotide sequence ID" value="NZ_JAALLT010000004.1"/>
</dbReference>
<gene>
    <name evidence="3" type="ORF">G3570_13215</name>
</gene>
<dbReference type="InterPro" id="IPR050218">
    <property type="entry name" value="LptD"/>
</dbReference>
<dbReference type="PANTHER" id="PTHR30189:SF1">
    <property type="entry name" value="LPS-ASSEMBLY PROTEIN LPTD"/>
    <property type="match status" value="1"/>
</dbReference>
<evidence type="ECO:0000256" key="1">
    <source>
        <dbReference type="SAM" id="MobiDB-lite"/>
    </source>
</evidence>
<name>A0A6M1SX88_9BACT</name>
<dbReference type="Proteomes" id="UP000473278">
    <property type="component" value="Unassembled WGS sequence"/>
</dbReference>
<evidence type="ECO:0000313" key="3">
    <source>
        <dbReference type="EMBL" id="NGP77602.1"/>
    </source>
</evidence>
<evidence type="ECO:0000313" key="4">
    <source>
        <dbReference type="Proteomes" id="UP000473278"/>
    </source>
</evidence>